<dbReference type="EMBL" id="BARW01035336">
    <property type="protein sequence ID" value="GAJ19567.1"/>
    <property type="molecule type" value="Genomic_DNA"/>
</dbReference>
<evidence type="ECO:0000313" key="3">
    <source>
        <dbReference type="EMBL" id="GAJ19567.1"/>
    </source>
</evidence>
<dbReference type="SUPFAM" id="SSF52540">
    <property type="entry name" value="P-loop containing nucleoside triphosphate hydrolases"/>
    <property type="match status" value="1"/>
</dbReference>
<reference evidence="3" key="1">
    <citation type="journal article" date="2014" name="Front. Microbiol.">
        <title>High frequency of phylogenetically diverse reductive dehalogenase-homologous genes in deep subseafloor sedimentary metagenomes.</title>
        <authorList>
            <person name="Kawai M."/>
            <person name="Futagami T."/>
            <person name="Toyoda A."/>
            <person name="Takaki Y."/>
            <person name="Nishi S."/>
            <person name="Hori S."/>
            <person name="Arai W."/>
            <person name="Tsubouchi T."/>
            <person name="Morono Y."/>
            <person name="Uchiyama I."/>
            <person name="Ito T."/>
            <person name="Fujiyama A."/>
            <person name="Inagaki F."/>
            <person name="Takami H."/>
        </authorList>
    </citation>
    <scope>NUCLEOTIDE SEQUENCE</scope>
    <source>
        <strain evidence="3">Expedition CK06-06</strain>
    </source>
</reference>
<feature type="domain" description="DNA2/NAM7 helicase-like C-terminal" evidence="2">
    <location>
        <begin position="93"/>
        <end position="223"/>
    </location>
</feature>
<name>X1VKD4_9ZZZZ</name>
<dbReference type="InterPro" id="IPR045055">
    <property type="entry name" value="DNA2/NAM7-like"/>
</dbReference>
<dbReference type="AlphaFoldDB" id="X1VKD4"/>
<proteinExistence type="predicted"/>
<accession>X1VKD4</accession>
<dbReference type="PANTHER" id="PTHR10887:SF495">
    <property type="entry name" value="HELICASE SENATAXIN ISOFORM X1-RELATED"/>
    <property type="match status" value="1"/>
</dbReference>
<evidence type="ECO:0000259" key="2">
    <source>
        <dbReference type="Pfam" id="PF13087"/>
    </source>
</evidence>
<dbReference type="Pfam" id="PF13086">
    <property type="entry name" value="AAA_11"/>
    <property type="match status" value="1"/>
</dbReference>
<dbReference type="Pfam" id="PF13087">
    <property type="entry name" value="AAA_12"/>
    <property type="match status" value="1"/>
</dbReference>
<sequence>VVSCSWCGNYRQFLDKYGQKSFDVVIIDEVSKATPPELLMPALLAKKIILGGDYRQLPPVFKEGRNLERSFHDLVDLGVDPDQLLRFNIMVTASLFKQLYNESPDILKQYFDVQFRMHPQIMKCDNEFYFNTLRCGIKNPDEKCDHGLTIKTDCGDFLTRDNHVIWVDSGYDVKGHRVYEQQAGTSKINVAEADGVIQLVKLMNEAAGLAGKTVELGIITFYGR</sequence>
<dbReference type="GO" id="GO:0004386">
    <property type="term" value="F:helicase activity"/>
    <property type="evidence" value="ECO:0007669"/>
    <property type="project" value="InterPro"/>
</dbReference>
<gene>
    <name evidence="3" type="ORF">S12H4_55132</name>
</gene>
<organism evidence="3">
    <name type="scientific">marine sediment metagenome</name>
    <dbReference type="NCBI Taxonomy" id="412755"/>
    <lineage>
        <taxon>unclassified sequences</taxon>
        <taxon>metagenomes</taxon>
        <taxon>ecological metagenomes</taxon>
    </lineage>
</organism>
<comment type="caution">
    <text evidence="3">The sequence shown here is derived from an EMBL/GenBank/DDBJ whole genome shotgun (WGS) entry which is preliminary data.</text>
</comment>
<protein>
    <recommendedName>
        <fullName evidence="4">DNA2/NAM7 helicase helicase domain-containing protein</fullName>
    </recommendedName>
</protein>
<feature type="non-terminal residue" evidence="3">
    <location>
        <position position="1"/>
    </location>
</feature>
<dbReference type="InterPro" id="IPR027417">
    <property type="entry name" value="P-loop_NTPase"/>
</dbReference>
<dbReference type="Gene3D" id="3.40.50.300">
    <property type="entry name" value="P-loop containing nucleotide triphosphate hydrolases"/>
    <property type="match status" value="2"/>
</dbReference>
<feature type="non-terminal residue" evidence="3">
    <location>
        <position position="224"/>
    </location>
</feature>
<dbReference type="InterPro" id="IPR041677">
    <property type="entry name" value="DNA2/NAM7_AAA_11"/>
</dbReference>
<dbReference type="PANTHER" id="PTHR10887">
    <property type="entry name" value="DNA2/NAM7 HELICASE FAMILY"/>
    <property type="match status" value="1"/>
</dbReference>
<feature type="domain" description="DNA2/NAM7 helicase helicase" evidence="1">
    <location>
        <begin position="12"/>
        <end position="61"/>
    </location>
</feature>
<dbReference type="InterPro" id="IPR041679">
    <property type="entry name" value="DNA2/NAM7-like_C"/>
</dbReference>
<evidence type="ECO:0000259" key="1">
    <source>
        <dbReference type="Pfam" id="PF13086"/>
    </source>
</evidence>
<evidence type="ECO:0008006" key="4">
    <source>
        <dbReference type="Google" id="ProtNLM"/>
    </source>
</evidence>